<feature type="non-terminal residue" evidence="1">
    <location>
        <position position="1"/>
    </location>
</feature>
<organism evidence="1 2">
    <name type="scientific">Zophobas morio</name>
    <dbReference type="NCBI Taxonomy" id="2755281"/>
    <lineage>
        <taxon>Eukaryota</taxon>
        <taxon>Metazoa</taxon>
        <taxon>Ecdysozoa</taxon>
        <taxon>Arthropoda</taxon>
        <taxon>Hexapoda</taxon>
        <taxon>Insecta</taxon>
        <taxon>Pterygota</taxon>
        <taxon>Neoptera</taxon>
        <taxon>Endopterygota</taxon>
        <taxon>Coleoptera</taxon>
        <taxon>Polyphaga</taxon>
        <taxon>Cucujiformia</taxon>
        <taxon>Tenebrionidae</taxon>
        <taxon>Zophobas</taxon>
    </lineage>
</organism>
<reference evidence="1" key="1">
    <citation type="journal article" date="2023" name="G3 (Bethesda)">
        <title>Whole genome assemblies of Zophobas morio and Tenebrio molitor.</title>
        <authorList>
            <person name="Kaur S."/>
            <person name="Stinson S.A."/>
            <person name="diCenzo G.C."/>
        </authorList>
    </citation>
    <scope>NUCLEOTIDE SEQUENCE</scope>
    <source>
        <strain evidence="1">QUZm001</strain>
    </source>
</reference>
<comment type="caution">
    <text evidence="1">The sequence shown here is derived from an EMBL/GenBank/DDBJ whole genome shotgun (WGS) entry which is preliminary data.</text>
</comment>
<accession>A0AA38M0U0</accession>
<evidence type="ECO:0000313" key="2">
    <source>
        <dbReference type="Proteomes" id="UP001168821"/>
    </source>
</evidence>
<evidence type="ECO:0000313" key="1">
    <source>
        <dbReference type="EMBL" id="KAJ3620926.1"/>
    </source>
</evidence>
<dbReference type="EMBL" id="JALNTZ010002050">
    <property type="protein sequence ID" value="KAJ3620926.1"/>
    <property type="molecule type" value="Genomic_DNA"/>
</dbReference>
<dbReference type="AlphaFoldDB" id="A0AA38M0U0"/>
<protein>
    <submittedName>
        <fullName evidence="1">Uncharacterized protein</fullName>
    </submittedName>
</protein>
<keyword evidence="2" id="KW-1185">Reference proteome</keyword>
<dbReference type="Proteomes" id="UP001168821">
    <property type="component" value="Unassembled WGS sequence"/>
</dbReference>
<proteinExistence type="predicted"/>
<sequence>LKKSLGQTVEVISEWDKQKQELLEKTNHLQSQADKLDGINGVPLRAYELLGLNLNLKLRAFLIVSDPCRGNTRGR</sequence>
<name>A0AA38M0U0_9CUCU</name>
<gene>
    <name evidence="1" type="ORF">Zmor_008638</name>
</gene>